<sequence>MSVANVKAKSAKKANPKNKVISAELKSALDSAVITYVPLSDLIKSPLNVRTIPYTADSVKRLANSIENLGLLHNLVVHVLPEGKSGVAAGGRRLTALNLLCETGRIGADYQVPVKCVSDELAVEASYAENNELEAMHPAEQIMAFGKLAAQGKTAAQIGDGLGYGSRHVQRMLKLANLAPALLDKLAQDEITVEQCQALCLESSQERQVQVFDSVYAQWGSVQAHLLKRAITETEISVTSSAFLFVGREAYETAGGVVREDLFSKEEGAGTADSVLVQRLVQEKLDTIALQHELSEGWSWSMGRPETVSRYGQDVQDYLLLEKPETVYTDEEQARLDELKEKFSTFDSACDEADELDAEICRMQEEAGQRAWTDGMKASAGVVVSYQYGELVIQRGVCRIADLPTKENGETESGEDPVPAVTSIKKDITEGVTAPQLLKMSSERTLAVQAALMNQPTKAVALLAWRMCAEVFTGRGEQDNPFGVRVTVGHYSQTMNAPSGKEGKAYTAIRTEGERLEALLPEGWRQDLTSFFSLDGGVLMSLMAFCTACSVDGVQTRDNGHTSRSKLDALETAIDFNFRDWWHPTKDGYFKGVKHDQIVESLKEAGMEGAASDAAKMKKGDAAELAEDRLKDSCWVPAWLCAPQPKAIEENQTETDHSALAA</sequence>
<evidence type="ECO:0000256" key="1">
    <source>
        <dbReference type="ARBA" id="ARBA00006295"/>
    </source>
</evidence>
<evidence type="ECO:0000313" key="4">
    <source>
        <dbReference type="EMBL" id="ALA08749.1"/>
    </source>
</evidence>
<comment type="similarity">
    <text evidence="1">Belongs to the ParB family.</text>
</comment>
<feature type="domain" description="ParB-like N-terminal" evidence="3">
    <location>
        <begin position="35"/>
        <end position="131"/>
    </location>
</feature>
<dbReference type="EMBL" id="KP987215">
    <property type="protein sequence ID" value="ALA08749.1"/>
    <property type="molecule type" value="Genomic_DNA"/>
</dbReference>
<dbReference type="SMART" id="SM00470">
    <property type="entry name" value="ParB"/>
    <property type="match status" value="1"/>
</dbReference>
<dbReference type="InterPro" id="IPR050336">
    <property type="entry name" value="Chromosome_partition/occlusion"/>
</dbReference>
<name>A0A0K2CS06_CITFR</name>
<dbReference type="InterPro" id="IPR041468">
    <property type="entry name" value="HTH_ParB/Spo0J"/>
</dbReference>
<accession>A0A0K2CS06</accession>
<geneLocation type="plasmid" evidence="4">
    <name>p112298-KPC</name>
</geneLocation>
<dbReference type="Gene3D" id="1.10.10.2830">
    <property type="match status" value="1"/>
</dbReference>
<dbReference type="InterPro" id="IPR003115">
    <property type="entry name" value="ParB_N"/>
</dbReference>
<evidence type="ECO:0000256" key="2">
    <source>
        <dbReference type="ARBA" id="ARBA00074268"/>
    </source>
</evidence>
<dbReference type="Pfam" id="PF17762">
    <property type="entry name" value="HTH_ParB"/>
    <property type="match status" value="1"/>
</dbReference>
<evidence type="ECO:0000259" key="3">
    <source>
        <dbReference type="SMART" id="SM00470"/>
    </source>
</evidence>
<dbReference type="AlphaFoldDB" id="A0A0K2CS06"/>
<dbReference type="InterPro" id="IPR036086">
    <property type="entry name" value="ParB/Sulfiredoxin_sf"/>
</dbReference>
<dbReference type="GO" id="GO:0007059">
    <property type="term" value="P:chromosome segregation"/>
    <property type="evidence" value="ECO:0007669"/>
    <property type="project" value="TreeGrafter"/>
</dbReference>
<protein>
    <recommendedName>
        <fullName evidence="2">Uncharacterized protein YubM</fullName>
    </recommendedName>
</protein>
<dbReference type="PANTHER" id="PTHR33375:SF7">
    <property type="entry name" value="CHROMOSOME 2-PARTITIONING PROTEIN PARB-RELATED"/>
    <property type="match status" value="1"/>
</dbReference>
<dbReference type="CDD" id="cd16406">
    <property type="entry name" value="ParB_N_like"/>
    <property type="match status" value="1"/>
</dbReference>
<dbReference type="GO" id="GO:0005694">
    <property type="term" value="C:chromosome"/>
    <property type="evidence" value="ECO:0007669"/>
    <property type="project" value="TreeGrafter"/>
</dbReference>
<dbReference type="RefSeq" id="WP_099530128.1">
    <property type="nucleotide sequence ID" value="NZ_CM008470.1"/>
</dbReference>
<gene>
    <name evidence="4" type="primary">yubM</name>
    <name evidence="4" type="ORF">p112298KPC_070</name>
</gene>
<reference evidence="4" key="1">
    <citation type="journal article" date="2015" name="J. Antimicrob. Chemother.">
        <title>Coexistence of a novel KPC-2-encoding MDR plasmid and an NDM-1-encoding pNDM-HN380-like plasmid in a clinical isolate of Citrobacter freundii.</title>
        <authorList>
            <person name="Feng J."/>
            <person name="Qiu Y."/>
            <person name="Yin Z."/>
            <person name="Chen W."/>
            <person name="Yang H."/>
            <person name="Yang W."/>
            <person name="Wang J."/>
            <person name="Gao Y."/>
            <person name="Zhou D."/>
        </authorList>
    </citation>
    <scope>NUCLEOTIDE SEQUENCE</scope>
    <source>
        <strain evidence="4">112298</strain>
        <plasmid evidence="4">p112298-KPC</plasmid>
    </source>
</reference>
<dbReference type="Pfam" id="PF02195">
    <property type="entry name" value="ParB_N"/>
    <property type="match status" value="1"/>
</dbReference>
<keyword evidence="4" id="KW-0614">Plasmid</keyword>
<dbReference type="PANTHER" id="PTHR33375">
    <property type="entry name" value="CHROMOSOME-PARTITIONING PROTEIN PARB-RELATED"/>
    <property type="match status" value="1"/>
</dbReference>
<dbReference type="SUPFAM" id="SSF110849">
    <property type="entry name" value="ParB/Sulfiredoxin"/>
    <property type="match status" value="1"/>
</dbReference>
<proteinExistence type="inferred from homology"/>
<organism evidence="4">
    <name type="scientific">Citrobacter freundii</name>
    <dbReference type="NCBI Taxonomy" id="546"/>
    <lineage>
        <taxon>Bacteria</taxon>
        <taxon>Pseudomonadati</taxon>
        <taxon>Pseudomonadota</taxon>
        <taxon>Gammaproteobacteria</taxon>
        <taxon>Enterobacterales</taxon>
        <taxon>Enterobacteriaceae</taxon>
        <taxon>Citrobacter</taxon>
        <taxon>Citrobacter freundii complex</taxon>
    </lineage>
</organism>
<dbReference type="SUPFAM" id="SSF109709">
    <property type="entry name" value="KorB DNA-binding domain-like"/>
    <property type="match status" value="1"/>
</dbReference>
<dbReference type="Gene3D" id="3.90.1530.30">
    <property type="match status" value="1"/>
</dbReference>
<dbReference type="FunFam" id="1.10.10.2830:FF:000001">
    <property type="entry name" value="Chromosome partitioning protein ParB"/>
    <property type="match status" value="1"/>
</dbReference>